<organism evidence="1">
    <name type="scientific">Arundo donax</name>
    <name type="common">Giant reed</name>
    <name type="synonym">Donax arundinaceus</name>
    <dbReference type="NCBI Taxonomy" id="35708"/>
    <lineage>
        <taxon>Eukaryota</taxon>
        <taxon>Viridiplantae</taxon>
        <taxon>Streptophyta</taxon>
        <taxon>Embryophyta</taxon>
        <taxon>Tracheophyta</taxon>
        <taxon>Spermatophyta</taxon>
        <taxon>Magnoliopsida</taxon>
        <taxon>Liliopsida</taxon>
        <taxon>Poales</taxon>
        <taxon>Poaceae</taxon>
        <taxon>PACMAD clade</taxon>
        <taxon>Arundinoideae</taxon>
        <taxon>Arundineae</taxon>
        <taxon>Arundo</taxon>
    </lineage>
</organism>
<reference evidence="1" key="1">
    <citation type="submission" date="2014-09" db="EMBL/GenBank/DDBJ databases">
        <authorList>
            <person name="Magalhaes I.L.F."/>
            <person name="Oliveira U."/>
            <person name="Santos F.R."/>
            <person name="Vidigal T.H.D.A."/>
            <person name="Brescovit A.D."/>
            <person name="Santos A.J."/>
        </authorList>
    </citation>
    <scope>NUCLEOTIDE SEQUENCE</scope>
    <source>
        <tissue evidence="1">Shoot tissue taken approximately 20 cm above the soil surface</tissue>
    </source>
</reference>
<proteinExistence type="predicted"/>
<reference evidence="1" key="2">
    <citation type="journal article" date="2015" name="Data Brief">
        <title>Shoot transcriptome of the giant reed, Arundo donax.</title>
        <authorList>
            <person name="Barrero R.A."/>
            <person name="Guerrero F.D."/>
            <person name="Moolhuijzen P."/>
            <person name="Goolsby J.A."/>
            <person name="Tidwell J."/>
            <person name="Bellgard S.E."/>
            <person name="Bellgard M.I."/>
        </authorList>
    </citation>
    <scope>NUCLEOTIDE SEQUENCE</scope>
    <source>
        <tissue evidence="1">Shoot tissue taken approximately 20 cm above the soil surface</tissue>
    </source>
</reference>
<accession>A0A0A9H9Q3</accession>
<sequence>MQEIRVPVITTLFSLSSYQQFLSLKFKKLTESKITKKDRVFWI</sequence>
<dbReference type="EMBL" id="GBRH01164404">
    <property type="protein sequence ID" value="JAE33492.1"/>
    <property type="molecule type" value="Transcribed_RNA"/>
</dbReference>
<dbReference type="AlphaFoldDB" id="A0A0A9H9Q3"/>
<evidence type="ECO:0000313" key="1">
    <source>
        <dbReference type="EMBL" id="JAE33492.1"/>
    </source>
</evidence>
<name>A0A0A9H9Q3_ARUDO</name>
<protein>
    <submittedName>
        <fullName evidence="1">Uncharacterized protein</fullName>
    </submittedName>
</protein>